<dbReference type="Pfam" id="PF00754">
    <property type="entry name" value="F5_F8_type_C"/>
    <property type="match status" value="1"/>
</dbReference>
<dbReference type="InterPro" id="IPR000421">
    <property type="entry name" value="FA58C"/>
</dbReference>
<dbReference type="AlphaFoldDB" id="R8BVF7"/>
<organism evidence="2 3">
    <name type="scientific">Phaeoacremonium minimum (strain UCR-PA7)</name>
    <name type="common">Esca disease fungus</name>
    <name type="synonym">Togninia minima</name>
    <dbReference type="NCBI Taxonomy" id="1286976"/>
    <lineage>
        <taxon>Eukaryota</taxon>
        <taxon>Fungi</taxon>
        <taxon>Dikarya</taxon>
        <taxon>Ascomycota</taxon>
        <taxon>Pezizomycotina</taxon>
        <taxon>Sordariomycetes</taxon>
        <taxon>Sordariomycetidae</taxon>
        <taxon>Togniniales</taxon>
        <taxon>Togniniaceae</taxon>
        <taxon>Phaeoacremonium</taxon>
    </lineage>
</organism>
<dbReference type="OrthoDB" id="9970295at2759"/>
<keyword evidence="3" id="KW-1185">Reference proteome</keyword>
<dbReference type="Proteomes" id="UP000014074">
    <property type="component" value="Unassembled WGS sequence"/>
</dbReference>
<gene>
    <name evidence="2" type="ORF">UCRPA7_1099</name>
</gene>
<dbReference type="EMBL" id="KB932835">
    <property type="protein sequence ID" value="EOO03310.1"/>
    <property type="molecule type" value="Genomic_DNA"/>
</dbReference>
<dbReference type="Gene3D" id="2.115.10.20">
    <property type="entry name" value="Glycosyl hydrolase domain, family 43"/>
    <property type="match status" value="1"/>
</dbReference>
<evidence type="ECO:0000313" key="2">
    <source>
        <dbReference type="EMBL" id="EOO03310.1"/>
    </source>
</evidence>
<dbReference type="KEGG" id="tmn:UCRPA7_1099"/>
<dbReference type="PANTHER" id="PTHR22925">
    <property type="entry name" value="GLYCOSYL HYDROLASE 43 FAMILY MEMBER"/>
    <property type="match status" value="1"/>
</dbReference>
<reference evidence="3" key="1">
    <citation type="journal article" date="2013" name="Genome Announc.">
        <title>Draft genome sequence of the ascomycete Phaeoacremonium aleophilum strain UCR-PA7, a causal agent of the esca disease complex in grapevines.</title>
        <authorList>
            <person name="Blanco-Ulate B."/>
            <person name="Rolshausen P."/>
            <person name="Cantu D."/>
        </authorList>
    </citation>
    <scope>NUCLEOTIDE SEQUENCE [LARGE SCALE GENOMIC DNA]</scope>
    <source>
        <strain evidence="3">UCR-PA7</strain>
    </source>
</reference>
<dbReference type="InterPro" id="IPR026876">
    <property type="entry name" value="Fn3_assoc_repeat"/>
</dbReference>
<dbReference type="HOGENOM" id="CLU_485868_0_0_1"/>
<evidence type="ECO:0000313" key="3">
    <source>
        <dbReference type="Proteomes" id="UP000014074"/>
    </source>
</evidence>
<dbReference type="InterPro" id="IPR023296">
    <property type="entry name" value="Glyco_hydro_beta-prop_sf"/>
</dbReference>
<dbReference type="InterPro" id="IPR008979">
    <property type="entry name" value="Galactose-bd-like_sf"/>
</dbReference>
<dbReference type="GeneID" id="19321215"/>
<evidence type="ECO:0000259" key="1">
    <source>
        <dbReference type="Pfam" id="PF00754"/>
    </source>
</evidence>
<feature type="domain" description="F5/8 type C" evidence="1">
    <location>
        <begin position="456"/>
        <end position="536"/>
    </location>
</feature>
<dbReference type="Pfam" id="PF13287">
    <property type="entry name" value="Fn3_assoc"/>
    <property type="match status" value="1"/>
</dbReference>
<name>R8BVF7_PHAM7</name>
<proteinExistence type="predicted"/>
<dbReference type="RefSeq" id="XP_007911877.1">
    <property type="nucleotide sequence ID" value="XM_007913686.1"/>
</dbReference>
<dbReference type="PANTHER" id="PTHR22925:SF3">
    <property type="entry name" value="GLYCOSYL HYDROLASE FAMILY PROTEIN 43"/>
    <property type="match status" value="1"/>
</dbReference>
<dbReference type="SUPFAM" id="SSF49785">
    <property type="entry name" value="Galactose-binding domain-like"/>
    <property type="match status" value="1"/>
</dbReference>
<dbReference type="Gene3D" id="2.60.120.260">
    <property type="entry name" value="Galactose-binding domain-like"/>
    <property type="match status" value="1"/>
</dbReference>
<dbReference type="eggNOG" id="ENOG502RAYG">
    <property type="taxonomic scope" value="Eukaryota"/>
</dbReference>
<protein>
    <submittedName>
        <fullName evidence="2">Putative coagulation factor 5 8 type domain-containing protein</fullName>
    </submittedName>
</protein>
<dbReference type="SUPFAM" id="SSF75005">
    <property type="entry name" value="Arabinanase/levansucrase/invertase"/>
    <property type="match status" value="1"/>
</dbReference>
<accession>R8BVF7</accession>
<sequence length="561" mass="60388">MAHPPHVSAATYIVRYPTTSRSSVATTVFNLGDPGTERSSLVTPVIAPTLSESKSTAAVLVKSGDAAFITVATENATIYYTTDGSTPLSTNASQIYAAGTRITVSGSSGDKLVVKAIAVKSGQSSTVVTQTYQIASDPSQVPIFAPIINWTSGTYSQTSIAFQTNGIRIYCPSYMTNCYYTVDDLDPDPPMLGDNLGFGSRDQTIWQDPQDGLHYQITATDNLYVRVWQLNDDLTDVVPESEFDVFVGQSREAPALVRNGGASGKYVYIVTSTQSGWYPNQAMYKRATSIQAGFSLSRDSKSGYRDGTSLWSTLTPIGDASTFGSQSTWILNIGTDVSPSYVYIGDRYNVPSLAQSSYVFTPLYIDDNTAGENGVSGSGNMTLVFDPQPAIQVASNRIAQPPWRLLSLNKPVSATSSIALTAAQAAAGTYNYSASVANDGVNFDENAYDAVQQYYLPVTVPYFWQVDLQKSYALSWIGLSFRSVSGSDAVARYTASASKDNSTWTLLVDNTGNALPGYKSHMVSGRYRYVRIDVSSIYDVVHGTSAAWEAGLYEASVYGSC</sequence>